<dbReference type="Gene3D" id="2.30.180.10">
    <property type="entry name" value="FAS1 domain"/>
    <property type="match status" value="1"/>
</dbReference>
<feature type="chain" id="PRO_5013142779" description="FAS1 domain-containing protein" evidence="1">
    <location>
        <begin position="21"/>
        <end position="160"/>
    </location>
</feature>
<comment type="caution">
    <text evidence="3">The sequence shown here is derived from an EMBL/GenBank/DDBJ whole genome shotgun (WGS) entry which is preliminary data.</text>
</comment>
<accession>A0A1Z5KL62</accession>
<dbReference type="AlphaFoldDB" id="A0A1Z5KL62"/>
<dbReference type="InterPro" id="IPR000782">
    <property type="entry name" value="FAS1_domain"/>
</dbReference>
<dbReference type="SMART" id="SM00554">
    <property type="entry name" value="FAS1"/>
    <property type="match status" value="1"/>
</dbReference>
<feature type="signal peptide" evidence="1">
    <location>
        <begin position="1"/>
        <end position="20"/>
    </location>
</feature>
<dbReference type="Pfam" id="PF02469">
    <property type="entry name" value="Fasciclin"/>
    <property type="match status" value="1"/>
</dbReference>
<organism evidence="3 4">
    <name type="scientific">Fistulifera solaris</name>
    <name type="common">Oleaginous diatom</name>
    <dbReference type="NCBI Taxonomy" id="1519565"/>
    <lineage>
        <taxon>Eukaryota</taxon>
        <taxon>Sar</taxon>
        <taxon>Stramenopiles</taxon>
        <taxon>Ochrophyta</taxon>
        <taxon>Bacillariophyta</taxon>
        <taxon>Bacillariophyceae</taxon>
        <taxon>Bacillariophycidae</taxon>
        <taxon>Naviculales</taxon>
        <taxon>Naviculaceae</taxon>
        <taxon>Fistulifera</taxon>
    </lineage>
</organism>
<dbReference type="Proteomes" id="UP000198406">
    <property type="component" value="Unassembled WGS sequence"/>
</dbReference>
<dbReference type="EMBL" id="BDSP01000252">
    <property type="protein sequence ID" value="GAX27060.1"/>
    <property type="molecule type" value="Genomic_DNA"/>
</dbReference>
<evidence type="ECO:0000259" key="2">
    <source>
        <dbReference type="PROSITE" id="PS50213"/>
    </source>
</evidence>
<dbReference type="OrthoDB" id="44517at2759"/>
<evidence type="ECO:0000256" key="1">
    <source>
        <dbReference type="SAM" id="SignalP"/>
    </source>
</evidence>
<keyword evidence="1" id="KW-0732">Signal</keyword>
<protein>
    <recommendedName>
        <fullName evidence="2">FAS1 domain-containing protein</fullName>
    </recommendedName>
</protein>
<dbReference type="GO" id="GO:0005615">
    <property type="term" value="C:extracellular space"/>
    <property type="evidence" value="ECO:0007669"/>
    <property type="project" value="TreeGrafter"/>
</dbReference>
<proteinExistence type="predicted"/>
<dbReference type="FunFam" id="2.30.180.10:FF:000032">
    <property type="entry name" value="Fasciclin domain-containing protein, putative"/>
    <property type="match status" value="1"/>
</dbReference>
<gene>
    <name evidence="3" type="ORF">FisN_9Lh382</name>
</gene>
<keyword evidence="4" id="KW-1185">Reference proteome</keyword>
<dbReference type="PANTHER" id="PTHR10900:SF77">
    <property type="entry name" value="FI19380P1"/>
    <property type="match status" value="1"/>
</dbReference>
<feature type="domain" description="FAS1" evidence="2">
    <location>
        <begin position="22"/>
        <end position="158"/>
    </location>
</feature>
<dbReference type="PANTHER" id="PTHR10900">
    <property type="entry name" value="PERIOSTIN-RELATED"/>
    <property type="match status" value="1"/>
</dbReference>
<evidence type="ECO:0000313" key="3">
    <source>
        <dbReference type="EMBL" id="GAX27060.1"/>
    </source>
</evidence>
<dbReference type="InParanoid" id="A0A1Z5KL62"/>
<dbReference type="InterPro" id="IPR036378">
    <property type="entry name" value="FAS1_dom_sf"/>
</dbReference>
<evidence type="ECO:0000313" key="4">
    <source>
        <dbReference type="Proteomes" id="UP000198406"/>
    </source>
</evidence>
<name>A0A1Z5KL62_FISSO</name>
<sequence length="160" mass="16920">MFFRFSKLLLAAALVESVRAQCSSIAEIACSTDDFSTLCTAVTEAGLAEALSEGSWTVFAPSNEAFANLGDTLDAVLADKDLLTDVLLFHAVAGEVLSTDLKCTERVEMANGKDSRTVCRGGTIYQKGAGNPRSDMPAIVSVDIEACNGVIHIVDEVMLP</sequence>
<dbReference type="PROSITE" id="PS50213">
    <property type="entry name" value="FAS1"/>
    <property type="match status" value="1"/>
</dbReference>
<dbReference type="SUPFAM" id="SSF82153">
    <property type="entry name" value="FAS1 domain"/>
    <property type="match status" value="1"/>
</dbReference>
<reference evidence="3 4" key="1">
    <citation type="journal article" date="2015" name="Plant Cell">
        <title>Oil accumulation by the oleaginous diatom Fistulifera solaris as revealed by the genome and transcriptome.</title>
        <authorList>
            <person name="Tanaka T."/>
            <person name="Maeda Y."/>
            <person name="Veluchamy A."/>
            <person name="Tanaka M."/>
            <person name="Abida H."/>
            <person name="Marechal E."/>
            <person name="Bowler C."/>
            <person name="Muto M."/>
            <person name="Sunaga Y."/>
            <person name="Tanaka M."/>
            <person name="Yoshino T."/>
            <person name="Taniguchi T."/>
            <person name="Fukuda Y."/>
            <person name="Nemoto M."/>
            <person name="Matsumoto M."/>
            <person name="Wong P.S."/>
            <person name="Aburatani S."/>
            <person name="Fujibuchi W."/>
        </authorList>
    </citation>
    <scope>NUCLEOTIDE SEQUENCE [LARGE SCALE GENOMIC DNA]</scope>
    <source>
        <strain evidence="3 4">JPCC DA0580</strain>
    </source>
</reference>
<dbReference type="InterPro" id="IPR050904">
    <property type="entry name" value="Adhesion/Biosynth-related"/>
</dbReference>